<dbReference type="RefSeq" id="WP_138620581.1">
    <property type="nucleotide sequence ID" value="NZ_SZVP01000002.1"/>
</dbReference>
<reference evidence="2 3" key="1">
    <citation type="submission" date="2019-05" db="EMBL/GenBank/DDBJ databases">
        <title>Colwellia ponticola sp. nov., isolated from seawater.</title>
        <authorList>
            <person name="Yoon J.-H."/>
        </authorList>
    </citation>
    <scope>NUCLEOTIDE SEQUENCE [LARGE SCALE GENOMIC DNA]</scope>
    <source>
        <strain evidence="2 3">OISW-25</strain>
    </source>
</reference>
<feature type="region of interest" description="Disordered" evidence="1">
    <location>
        <begin position="157"/>
        <end position="226"/>
    </location>
</feature>
<dbReference type="PANTHER" id="PTHR37805">
    <property type="entry name" value="CYTOPLASMIC PROTEIN-RELATED"/>
    <property type="match status" value="1"/>
</dbReference>
<dbReference type="AlphaFoldDB" id="A0A8H2PMU4"/>
<keyword evidence="3" id="KW-1185">Reference proteome</keyword>
<protein>
    <submittedName>
        <fullName evidence="2">DUF1456 family protein</fullName>
    </submittedName>
</protein>
<feature type="compositionally biased region" description="Basic and acidic residues" evidence="1">
    <location>
        <begin position="157"/>
        <end position="179"/>
    </location>
</feature>
<dbReference type="Proteomes" id="UP000307702">
    <property type="component" value="Unassembled WGS sequence"/>
</dbReference>
<evidence type="ECO:0000313" key="3">
    <source>
        <dbReference type="Proteomes" id="UP000307702"/>
    </source>
</evidence>
<accession>A0A8H2PMU4</accession>
<dbReference type="Pfam" id="PF07308">
    <property type="entry name" value="DUF1456"/>
    <property type="match status" value="2"/>
</dbReference>
<feature type="compositionally biased region" description="Polar residues" evidence="1">
    <location>
        <begin position="203"/>
        <end position="217"/>
    </location>
</feature>
<organism evidence="2 3">
    <name type="scientific">Colwellia ponticola</name>
    <dbReference type="NCBI Taxonomy" id="2304625"/>
    <lineage>
        <taxon>Bacteria</taxon>
        <taxon>Pseudomonadati</taxon>
        <taxon>Pseudomonadota</taxon>
        <taxon>Gammaproteobacteria</taxon>
        <taxon>Alteromonadales</taxon>
        <taxon>Colwelliaceae</taxon>
        <taxon>Colwellia</taxon>
    </lineage>
</organism>
<proteinExistence type="predicted"/>
<dbReference type="PANTHER" id="PTHR37805:SF1">
    <property type="entry name" value="CYTOPLASMIC PROTEIN"/>
    <property type="match status" value="1"/>
</dbReference>
<gene>
    <name evidence="2" type="ORF">FCS21_03300</name>
</gene>
<evidence type="ECO:0000256" key="1">
    <source>
        <dbReference type="SAM" id="MobiDB-lite"/>
    </source>
</evidence>
<evidence type="ECO:0000313" key="2">
    <source>
        <dbReference type="EMBL" id="TMM46818.1"/>
    </source>
</evidence>
<name>A0A8H2PMU4_9GAMM</name>
<dbReference type="EMBL" id="SZVP01000002">
    <property type="protein sequence ID" value="TMM46818.1"/>
    <property type="molecule type" value="Genomic_DNA"/>
</dbReference>
<dbReference type="InterPro" id="IPR009921">
    <property type="entry name" value="YehS-like"/>
</dbReference>
<sequence>MNNNDVLRKLRYTFNFNDKKMVAIFASVGEEVTREQVSQWLKKDSDSDFVALLDIKLAAFLNGFINERRGKKPGANPVPEKRLSNNIILTKLKIALNLQAEQIIALLEEVNFRLSKPELSAFSRRIDHQHYRECKDQVLRNLLHAIDNKYHVERTSKIVKPLKPDTATRTEHSKPDHNQKNYTKKKVDKATPTSPWVEGARPNASNVYVNPKSTTNPKRQKLKLSK</sequence>
<comment type="caution">
    <text evidence="2">The sequence shown here is derived from an EMBL/GenBank/DDBJ whole genome shotgun (WGS) entry which is preliminary data.</text>
</comment>
<dbReference type="OrthoDB" id="9788465at2"/>